<gene>
    <name evidence="2" type="ORF">BN1708_015762</name>
</gene>
<organism evidence="2 3">
    <name type="scientific">Verticillium longisporum</name>
    <name type="common">Verticillium dahliae var. longisporum</name>
    <dbReference type="NCBI Taxonomy" id="100787"/>
    <lineage>
        <taxon>Eukaryota</taxon>
        <taxon>Fungi</taxon>
        <taxon>Dikarya</taxon>
        <taxon>Ascomycota</taxon>
        <taxon>Pezizomycotina</taxon>
        <taxon>Sordariomycetes</taxon>
        <taxon>Hypocreomycetidae</taxon>
        <taxon>Glomerellales</taxon>
        <taxon>Plectosphaerellaceae</taxon>
        <taxon>Verticillium</taxon>
    </lineage>
</organism>
<evidence type="ECO:0000313" key="3">
    <source>
        <dbReference type="Proteomes" id="UP000044602"/>
    </source>
</evidence>
<sequence length="150" mass="16470">MSSKTSLTTAMPATKVFTLAPASRLTTTMAARVSPPSMRLSLASSVFFLVIVHLRAGPMEPRTVPALATTPPSPTLVLSLPPPLPPPPRLSPRLRLLLPICLTSTFPRPRSRRRPLPRLYSRPFPRSALRSLSRHQSPRPPPCSKPLSRM</sequence>
<dbReference type="EMBL" id="CVQH01021362">
    <property type="protein sequence ID" value="CRK30144.1"/>
    <property type="molecule type" value="Genomic_DNA"/>
</dbReference>
<keyword evidence="3" id="KW-1185">Reference proteome</keyword>
<proteinExistence type="predicted"/>
<name>A0A0G4M797_VERLO</name>
<dbReference type="Proteomes" id="UP000044602">
    <property type="component" value="Unassembled WGS sequence"/>
</dbReference>
<accession>A0A0G4M797</accession>
<dbReference type="AlphaFoldDB" id="A0A0G4M797"/>
<protein>
    <submittedName>
        <fullName evidence="2">Uncharacterized protein</fullName>
    </submittedName>
</protein>
<feature type="region of interest" description="Disordered" evidence="1">
    <location>
        <begin position="127"/>
        <end position="150"/>
    </location>
</feature>
<evidence type="ECO:0000313" key="2">
    <source>
        <dbReference type="EMBL" id="CRK30144.1"/>
    </source>
</evidence>
<reference evidence="2 3" key="1">
    <citation type="submission" date="2015-05" db="EMBL/GenBank/DDBJ databases">
        <authorList>
            <person name="Wang D.B."/>
            <person name="Wang M."/>
        </authorList>
    </citation>
    <scope>NUCLEOTIDE SEQUENCE [LARGE SCALE GENOMIC DNA]</scope>
    <source>
        <strain evidence="2">VL1</strain>
    </source>
</reference>
<evidence type="ECO:0000256" key="1">
    <source>
        <dbReference type="SAM" id="MobiDB-lite"/>
    </source>
</evidence>